<dbReference type="InterPro" id="IPR055509">
    <property type="entry name" value="DUF7082"/>
</dbReference>
<dbReference type="PANTHER" id="PTHR39463">
    <property type="entry name" value="MEDUSA"/>
    <property type="match status" value="1"/>
</dbReference>
<dbReference type="EMBL" id="JANBVN010000249">
    <property type="protein sequence ID" value="KAJ9130988.1"/>
    <property type="molecule type" value="Genomic_DNA"/>
</dbReference>
<feature type="region of interest" description="Disordered" evidence="1">
    <location>
        <begin position="1"/>
        <end position="27"/>
    </location>
</feature>
<feature type="compositionally biased region" description="Basic and acidic residues" evidence="1">
    <location>
        <begin position="1"/>
        <end position="17"/>
    </location>
</feature>
<feature type="compositionally biased region" description="Low complexity" evidence="1">
    <location>
        <begin position="360"/>
        <end position="371"/>
    </location>
</feature>
<dbReference type="Proteomes" id="UP001174691">
    <property type="component" value="Unassembled WGS sequence"/>
</dbReference>
<feature type="compositionally biased region" description="Polar residues" evidence="1">
    <location>
        <begin position="521"/>
        <end position="547"/>
    </location>
</feature>
<evidence type="ECO:0000313" key="4">
    <source>
        <dbReference type="Proteomes" id="UP001174691"/>
    </source>
</evidence>
<evidence type="ECO:0000256" key="1">
    <source>
        <dbReference type="SAM" id="MobiDB-lite"/>
    </source>
</evidence>
<dbReference type="GO" id="GO:0005634">
    <property type="term" value="C:nucleus"/>
    <property type="evidence" value="ECO:0007669"/>
    <property type="project" value="TreeGrafter"/>
</dbReference>
<feature type="compositionally biased region" description="Polar residues" evidence="1">
    <location>
        <begin position="462"/>
        <end position="495"/>
    </location>
</feature>
<evidence type="ECO:0000313" key="3">
    <source>
        <dbReference type="EMBL" id="KAJ9130988.1"/>
    </source>
</evidence>
<dbReference type="Pfam" id="PF23305">
    <property type="entry name" value="DUF7082"/>
    <property type="match status" value="1"/>
</dbReference>
<evidence type="ECO:0000259" key="2">
    <source>
        <dbReference type="Pfam" id="PF23305"/>
    </source>
</evidence>
<dbReference type="AlphaFoldDB" id="A0AA38RHX6"/>
<comment type="caution">
    <text evidence="3">The sequence shown here is derived from an EMBL/GenBank/DDBJ whole genome shotgun (WGS) entry which is preliminary data.</text>
</comment>
<reference evidence="3" key="1">
    <citation type="submission" date="2022-07" db="EMBL/GenBank/DDBJ databases">
        <title>Fungi with potential for degradation of polypropylene.</title>
        <authorList>
            <person name="Gostincar C."/>
        </authorList>
    </citation>
    <scope>NUCLEOTIDE SEQUENCE</scope>
    <source>
        <strain evidence="3">EXF-13287</strain>
    </source>
</reference>
<protein>
    <submittedName>
        <fullName evidence="3">Transcriptional regulator medusa</fullName>
    </submittedName>
</protein>
<feature type="compositionally biased region" description="Polar residues" evidence="1">
    <location>
        <begin position="406"/>
        <end position="415"/>
    </location>
</feature>
<feature type="region of interest" description="Disordered" evidence="1">
    <location>
        <begin position="346"/>
        <end position="415"/>
    </location>
</feature>
<sequence length="547" mass="59554">MSATKFEQRLYKPEYDSQRPIIVDEDLGSPETAQLRYEEEALRANGGDYRGDSPQGLLPMATFKPQPAQLHAFADSPYSQYSTQSFSTQQTDNTTAQLNPVAYGTTVQTATVIHRASKVPPQCTHKLKLKHRPKLSPPSQPALLTKTVAHNGGPQLIRTSTLSSQPGGPAVGGGGYSNPYGVFPTKATLEINGDLDKMAEKWTQEEWDNRRRIVVFKKSQQGSHIQASFRAVPLAERPPNSICISCIYWAEKQECFVTSVDTIHLLEQLVVAPARFTVEEKNRIRRNLEGFHPLTVSKGKSESEEFFKVIMAFGNPKPRNIEKDVKVFRWKDLGPALKKIISKYSQSPSSTCAPPPSMPTPLLTPVSLSGSYPQLPPAPGSATTATDPASATGYITSSHHADSMPSPRSMSGIPSTWGSYPAPNRTISPGVKLNSPATSGYRVATLPAVYDPRTTVQHATSAYGVPSSSSHLGPHYGQSSYNQASMPVASSQSRNWDGRPWEGDYSSSRNWDGSYAVADGYSTSSRMHSTQTPVYSSGPSGDGTSRR</sequence>
<feature type="domain" description="DUF7082" evidence="2">
    <location>
        <begin position="186"/>
        <end position="341"/>
    </location>
</feature>
<organism evidence="3 4">
    <name type="scientific">Coniochaeta hoffmannii</name>
    <dbReference type="NCBI Taxonomy" id="91930"/>
    <lineage>
        <taxon>Eukaryota</taxon>
        <taxon>Fungi</taxon>
        <taxon>Dikarya</taxon>
        <taxon>Ascomycota</taxon>
        <taxon>Pezizomycotina</taxon>
        <taxon>Sordariomycetes</taxon>
        <taxon>Sordariomycetidae</taxon>
        <taxon>Coniochaetales</taxon>
        <taxon>Coniochaetaceae</taxon>
        <taxon>Coniochaeta</taxon>
    </lineage>
</organism>
<dbReference type="PANTHER" id="PTHR39463:SF1">
    <property type="entry name" value="MEDUSA"/>
    <property type="match status" value="1"/>
</dbReference>
<keyword evidence="4" id="KW-1185">Reference proteome</keyword>
<feature type="compositionally biased region" description="Low complexity" evidence="1">
    <location>
        <begin position="380"/>
        <end position="393"/>
    </location>
</feature>
<accession>A0AA38RHX6</accession>
<name>A0AA38RHX6_9PEZI</name>
<proteinExistence type="predicted"/>
<gene>
    <name evidence="3" type="ORF">NKR19_g9679</name>
</gene>
<feature type="region of interest" description="Disordered" evidence="1">
    <location>
        <begin position="462"/>
        <end position="547"/>
    </location>
</feature>